<evidence type="ECO:0000256" key="2">
    <source>
        <dbReference type="ARBA" id="ARBA00022737"/>
    </source>
</evidence>
<evidence type="ECO:0000313" key="7">
    <source>
        <dbReference type="RefSeq" id="XP_025404770.1"/>
    </source>
</evidence>
<keyword evidence="4" id="KW-0809">Transit peptide</keyword>
<dbReference type="CDD" id="cd03442">
    <property type="entry name" value="BFIT_BACH"/>
    <property type="match status" value="1"/>
</dbReference>
<proteinExistence type="inferred from homology"/>
<keyword evidence="6" id="KW-1185">Reference proteome</keyword>
<keyword evidence="2" id="KW-0677">Repeat</keyword>
<comment type="similarity">
    <text evidence="1">Belongs to the acyl coenzyme A hydrolase family.</text>
</comment>
<dbReference type="GO" id="GO:0047617">
    <property type="term" value="F:fatty acyl-CoA hydrolase activity"/>
    <property type="evidence" value="ECO:0007669"/>
    <property type="project" value="TreeGrafter"/>
</dbReference>
<dbReference type="PANTHER" id="PTHR12655:SF0">
    <property type="entry name" value="ACYL-COENZYME A THIOESTERASE 9, MITOCHONDRIAL"/>
    <property type="match status" value="1"/>
</dbReference>
<dbReference type="PROSITE" id="PS51770">
    <property type="entry name" value="HOTDOG_ACOT"/>
    <property type="match status" value="1"/>
</dbReference>
<dbReference type="RefSeq" id="XP_025404770.1">
    <property type="nucleotide sequence ID" value="XM_025548985.1"/>
</dbReference>
<feature type="domain" description="HotDog ACOT-type" evidence="5">
    <location>
        <begin position="222"/>
        <end position="334"/>
    </location>
</feature>
<organism evidence="6 7">
    <name type="scientific">Sipha flava</name>
    <name type="common">yellow sugarcane aphid</name>
    <dbReference type="NCBI Taxonomy" id="143950"/>
    <lineage>
        <taxon>Eukaryota</taxon>
        <taxon>Metazoa</taxon>
        <taxon>Ecdysozoa</taxon>
        <taxon>Arthropoda</taxon>
        <taxon>Hexapoda</taxon>
        <taxon>Insecta</taxon>
        <taxon>Pterygota</taxon>
        <taxon>Neoptera</taxon>
        <taxon>Paraneoptera</taxon>
        <taxon>Hemiptera</taxon>
        <taxon>Sternorrhyncha</taxon>
        <taxon>Aphidomorpha</taxon>
        <taxon>Aphidoidea</taxon>
        <taxon>Aphididae</taxon>
        <taxon>Sipha</taxon>
    </lineage>
</organism>
<dbReference type="PANTHER" id="PTHR12655">
    <property type="entry name" value="ACYL-COA THIOESTERASE"/>
    <property type="match status" value="1"/>
</dbReference>
<evidence type="ECO:0000313" key="6">
    <source>
        <dbReference type="Proteomes" id="UP000694846"/>
    </source>
</evidence>
<dbReference type="InterPro" id="IPR029069">
    <property type="entry name" value="HotDog_dom_sf"/>
</dbReference>
<dbReference type="Pfam" id="PF03061">
    <property type="entry name" value="4HBT"/>
    <property type="match status" value="1"/>
</dbReference>
<dbReference type="GeneID" id="112679256"/>
<dbReference type="Proteomes" id="UP000694846">
    <property type="component" value="Unplaced"/>
</dbReference>
<accession>A0A8B8F269</accession>
<protein>
    <submittedName>
        <fullName evidence="7">Acyl-coenzyme A thioesterase 9, mitochondrial-like isoform X3</fullName>
    </submittedName>
</protein>
<dbReference type="OrthoDB" id="331699at2759"/>
<name>A0A8B8F269_9HEMI</name>
<dbReference type="GO" id="GO:0006637">
    <property type="term" value="P:acyl-CoA metabolic process"/>
    <property type="evidence" value="ECO:0007669"/>
    <property type="project" value="TreeGrafter"/>
</dbReference>
<dbReference type="InterPro" id="IPR033120">
    <property type="entry name" value="HOTDOG_ACOT"/>
</dbReference>
<dbReference type="GO" id="GO:0005739">
    <property type="term" value="C:mitochondrion"/>
    <property type="evidence" value="ECO:0007669"/>
    <property type="project" value="TreeGrafter"/>
</dbReference>
<dbReference type="SUPFAM" id="SSF54637">
    <property type="entry name" value="Thioesterase/thiol ester dehydrase-isomerase"/>
    <property type="match status" value="2"/>
</dbReference>
<reference evidence="7" key="1">
    <citation type="submission" date="2025-08" db="UniProtKB">
        <authorList>
            <consortium name="RefSeq"/>
        </authorList>
    </citation>
    <scope>IDENTIFICATION</scope>
    <source>
        <tissue evidence="7">Whole body</tissue>
    </source>
</reference>
<dbReference type="AlphaFoldDB" id="A0A8B8F269"/>
<evidence type="ECO:0000256" key="4">
    <source>
        <dbReference type="ARBA" id="ARBA00022946"/>
    </source>
</evidence>
<evidence type="ECO:0000256" key="3">
    <source>
        <dbReference type="ARBA" id="ARBA00022801"/>
    </source>
</evidence>
<dbReference type="InterPro" id="IPR006683">
    <property type="entry name" value="Thioestr_dom"/>
</dbReference>
<gene>
    <name evidence="7" type="primary">LOC112679256</name>
</gene>
<sequence>MNLKIFSNILRSSESLMKKSLRHGICMQQIYRSWKNDAHPPPLDISNLQTMEDIKLKLFNIMGLSGKYENEDRKWLSEYLPKDQSELPARSMNPDKDLIISGQVTHVGKTSMEVTLWLEQLNDGKFERITRAHFVFVARDPTNTSSVMVNHLEPVGEREKNLMILSAKKNEDRKRARQNSILNKMPTPEEQSLIYETFMKTVDGKEPMIGNKVLPASSVWMDDTEIETNILCHPEDRNLHNTVFGGYLMRVATELAFLVASVHSKTRVKSQAINSITFRKPVPIGSKLKLIGKICYTSGRVMIVEIIAKVDEIESKKSLTSNSFYHVFVAPNNVDAVLPQNYHDSMLYIDGRRRYLDFIAHLENGQL</sequence>
<evidence type="ECO:0000259" key="5">
    <source>
        <dbReference type="PROSITE" id="PS51770"/>
    </source>
</evidence>
<evidence type="ECO:0000256" key="1">
    <source>
        <dbReference type="ARBA" id="ARBA00010458"/>
    </source>
</evidence>
<dbReference type="Gene3D" id="3.10.129.10">
    <property type="entry name" value="Hotdog Thioesterase"/>
    <property type="match status" value="2"/>
</dbReference>
<keyword evidence="3" id="KW-0378">Hydrolase</keyword>